<evidence type="ECO:0000256" key="1">
    <source>
        <dbReference type="SAM" id="MobiDB-lite"/>
    </source>
</evidence>
<dbReference type="InterPro" id="IPR039614">
    <property type="entry name" value="PMI1-like"/>
</dbReference>
<evidence type="ECO:0000259" key="2">
    <source>
        <dbReference type="PROSITE" id="PS51782"/>
    </source>
</evidence>
<evidence type="ECO:0000313" key="6">
    <source>
        <dbReference type="EMBL" id="KAL2547934.1"/>
    </source>
</evidence>
<dbReference type="SMART" id="SM00257">
    <property type="entry name" value="LysM"/>
    <property type="match status" value="1"/>
</dbReference>
<reference evidence="4" key="2">
    <citation type="submission" date="2024-07" db="EMBL/GenBank/DDBJ databases">
        <title>Two chromosome-level genome assemblies of Korean endemic species Abeliophyllum distichum and Forsythia ovata (Oleaceae).</title>
        <authorList>
            <person name="Mun J.H."/>
        </authorList>
    </citation>
    <scope>NUCLEOTIDE SEQUENCE</scope>
    <source>
        <strain evidence="4">KNKB202402200001</strain>
        <tissue evidence="4">Leaf</tissue>
    </source>
</reference>
<feature type="compositionally biased region" description="Polar residues" evidence="1">
    <location>
        <begin position="34"/>
        <end position="51"/>
    </location>
</feature>
<dbReference type="SUPFAM" id="SSF54106">
    <property type="entry name" value="LysM domain"/>
    <property type="match status" value="1"/>
</dbReference>
<comment type="caution">
    <text evidence="4">The sequence shown here is derived from an EMBL/GenBank/DDBJ whole genome shotgun (WGS) entry which is preliminary data.</text>
</comment>
<dbReference type="Pfam" id="PF21745">
    <property type="entry name" value="PMI1_PMIR1-2_C"/>
    <property type="match status" value="1"/>
</dbReference>
<dbReference type="EMBL" id="JBFOLJ010000114">
    <property type="protein sequence ID" value="KAL2455449.1"/>
    <property type="molecule type" value="Genomic_DNA"/>
</dbReference>
<dbReference type="EMBL" id="JBFOLJ010000026">
    <property type="protein sequence ID" value="KAL2458785.1"/>
    <property type="molecule type" value="Genomic_DNA"/>
</dbReference>
<keyword evidence="7" id="KW-1185">Reference proteome</keyword>
<dbReference type="InterPro" id="IPR048972">
    <property type="entry name" value="PMI1_PMIR1-2_C"/>
</dbReference>
<evidence type="ECO:0000313" key="7">
    <source>
        <dbReference type="Proteomes" id="UP001604277"/>
    </source>
</evidence>
<feature type="region of interest" description="Disordered" evidence="1">
    <location>
        <begin position="342"/>
        <end position="367"/>
    </location>
</feature>
<accession>A0ABD1NV22</accession>
<dbReference type="Gene3D" id="3.10.350.10">
    <property type="entry name" value="LysM domain"/>
    <property type="match status" value="1"/>
</dbReference>
<dbReference type="InterPro" id="IPR036779">
    <property type="entry name" value="LysM_dom_sf"/>
</dbReference>
<evidence type="ECO:0000259" key="3">
    <source>
        <dbReference type="PROSITE" id="PS51840"/>
    </source>
</evidence>
<feature type="compositionally biased region" description="Basic and acidic residues" evidence="1">
    <location>
        <begin position="55"/>
        <end position="73"/>
    </location>
</feature>
<feature type="domain" description="LysM" evidence="2">
    <location>
        <begin position="1100"/>
        <end position="1148"/>
    </location>
</feature>
<organism evidence="4 7">
    <name type="scientific">Forsythia ovata</name>
    <dbReference type="NCBI Taxonomy" id="205694"/>
    <lineage>
        <taxon>Eukaryota</taxon>
        <taxon>Viridiplantae</taxon>
        <taxon>Streptophyta</taxon>
        <taxon>Embryophyta</taxon>
        <taxon>Tracheophyta</taxon>
        <taxon>Spermatophyta</taxon>
        <taxon>Magnoliopsida</taxon>
        <taxon>eudicotyledons</taxon>
        <taxon>Gunneridae</taxon>
        <taxon>Pentapetalae</taxon>
        <taxon>asterids</taxon>
        <taxon>lamiids</taxon>
        <taxon>Lamiales</taxon>
        <taxon>Oleaceae</taxon>
        <taxon>Forsythieae</taxon>
        <taxon>Forsythia</taxon>
    </lineage>
</organism>
<dbReference type="InterPro" id="IPR019448">
    <property type="entry name" value="NT-C2"/>
</dbReference>
<dbReference type="PROSITE" id="PS51840">
    <property type="entry name" value="C2_NT"/>
    <property type="match status" value="1"/>
</dbReference>
<dbReference type="InterPro" id="IPR018392">
    <property type="entry name" value="LysM"/>
</dbReference>
<reference evidence="7" key="1">
    <citation type="submission" date="2024-07" db="EMBL/GenBank/DDBJ databases">
        <title>Two chromosome-level genome assemblies of Korean endemic species Abeliophyllum distichum and Forsythia ovata (Oleaceae).</title>
        <authorList>
            <person name="Jang H."/>
        </authorList>
    </citation>
    <scope>NUCLEOTIDE SEQUENCE [LARGE SCALE GENOMIC DNA]</scope>
</reference>
<gene>
    <name evidence="6" type="ORF">Fot_09464</name>
    <name evidence="5" type="ORF">Fot_55348</name>
    <name evidence="4" type="ORF">Fot_57525</name>
</gene>
<protein>
    <recommendedName>
        <fullName evidence="8">Protein PLASTID MOVEMENT IMPAIRED 1-RELATED 1-like</fullName>
    </recommendedName>
</protein>
<feature type="domain" description="C2 NT-type" evidence="3">
    <location>
        <begin position="90"/>
        <end position="238"/>
    </location>
</feature>
<feature type="region of interest" description="Disordered" evidence="1">
    <location>
        <begin position="999"/>
        <end position="1024"/>
    </location>
</feature>
<evidence type="ECO:0000313" key="4">
    <source>
        <dbReference type="EMBL" id="KAL2455449.1"/>
    </source>
</evidence>
<dbReference type="EMBL" id="JBFOLJ010000003">
    <property type="protein sequence ID" value="KAL2547934.1"/>
    <property type="molecule type" value="Genomic_DNA"/>
</dbReference>
<proteinExistence type="predicted"/>
<dbReference type="CDD" id="cd00118">
    <property type="entry name" value="LysM"/>
    <property type="match status" value="1"/>
</dbReference>
<dbReference type="PANTHER" id="PTHR33414:SF1">
    <property type="entry name" value="PROTEIN PLASTID MOVEMENT IMPAIRED 1-RELATED 1"/>
    <property type="match status" value="1"/>
</dbReference>
<dbReference type="Pfam" id="PF01476">
    <property type="entry name" value="LysM"/>
    <property type="match status" value="1"/>
</dbReference>
<name>A0ABD1NV22_9LAMI</name>
<feature type="region of interest" description="Disordered" evidence="1">
    <location>
        <begin position="34"/>
        <end position="73"/>
    </location>
</feature>
<evidence type="ECO:0008006" key="8">
    <source>
        <dbReference type="Google" id="ProtNLM"/>
    </source>
</evidence>
<dbReference type="Pfam" id="PF10358">
    <property type="entry name" value="NT-C2"/>
    <property type="match status" value="1"/>
</dbReference>
<dbReference type="AlphaFoldDB" id="A0ABD1NV22"/>
<feature type="compositionally biased region" description="Basic and acidic residues" evidence="1">
    <location>
        <begin position="1013"/>
        <end position="1024"/>
    </location>
</feature>
<dbReference type="PROSITE" id="PS51782">
    <property type="entry name" value="LYSM"/>
    <property type="match status" value="1"/>
</dbReference>
<sequence length="1149" mass="126533">MSKADNRKKPVENAGTLKFLNELETISKALYSDKTQPRGTISTVSSRSKSVGKSHMPEPKTKVKDASKNTKDSFDKDKKSIWSWKGLKALSHVRNRRFNCRFSVQVHSVEGLPAFFDDVSLFVHWKRRDGGLVTRPVRVCEGVAEFEEQLSHSCSVYGSRSGPHHSAKYEAKHFLLYASVYNAPELDLGKHRVDLTRLLPLTLEELEEDKSSGKWTTSFRLSGKARGGTMNVSFGYAVIGNNSTESSSNNYVSMSRSSLQNSSSTMKLLGQFDRTNELSIRPTGSLPARSSTSNLSAEDIKDLHEVLPISRSDLSNSVNILYQKLDEEMSNASVDYKPDTQPFSKPAEPLKLNSFIPPDSGKESTETECEINEYSVIEQGMEESKREQVESEEDRLKVVQDSAGKSLEISTGIELPLDPSIEEIGCLKDEPSVSDCNHGENDECVKELLMKELESALSCTSDLMKEGLDSQEDECDISDQESYLETKSKYRNLRKGKSLSLDDITESVANEFLDMLGIEHSPFGLSSDSETESPRERLLRQFEKDCLASRSSLLDFDDDNDDVAFVTDAPTGSGLGTISDDFHNLAMVQDYKERPKIETEAMRTKTRASMLEDLETEALMRDWGLNERAFQHSPPSSSGGLGSPIDTLHQNPQQLPPLAEGLGPFVQTKNGGFLRSMNPELFRNAKSGGSLIMQVSSPVVVPAEMGSGIMDILQGLASVGIEKLSMQANRLMPLEDITGKTMQQIAWEAAPSLVGPESQGLLQHEYEIMQNVSGEQKRVEGINFGARSGKFESSSLGSDAEYVSLEDLAPLAMDKIEALSIEGLRIQSGMSDEDAPSNISPQNIGEFSALKGKTVNVGGSIGLDGTGGLQLLDVKDNGEDIDGLMGLSLTLDEWMKLDSGEIDDGDLISERTSKILAAHHATSLELFRGRLKGEKRRGKGKKCGLLGNNFTVALMVQLRDPLRNYEQVGTRMLALIQVERVFVAPKPKIYNTVPKLRNCNNEEEEGEGGSKVAKKEDTTEEPKEDKILEEELIPQYKVTEVHVAGLKTEPGKKKLWGSSNQQQSGSRWLLANGMGKKNKHPLMKSKAVAKSSAPASSSPMTTTVNPGETLWSISSRVHGTGAKWKELAALNPHIRNPNVIFPNETIRLR</sequence>
<dbReference type="Proteomes" id="UP001604277">
    <property type="component" value="Unassembled WGS sequence"/>
</dbReference>
<dbReference type="PANTHER" id="PTHR33414">
    <property type="entry name" value="PROTEIN PLASTID MOVEMENT IMPAIRED 1-RELATED 1"/>
    <property type="match status" value="1"/>
</dbReference>
<evidence type="ECO:0000313" key="5">
    <source>
        <dbReference type="EMBL" id="KAL2458785.1"/>
    </source>
</evidence>